<reference evidence="1 2" key="1">
    <citation type="journal article" date="2019" name="Genome Biol. Evol.">
        <title>Insights into the evolution of the New World diploid cottons (Gossypium, subgenus Houzingenia) based on genome sequencing.</title>
        <authorList>
            <person name="Grover C.E."/>
            <person name="Arick M.A. 2nd"/>
            <person name="Thrash A."/>
            <person name="Conover J.L."/>
            <person name="Sanders W.S."/>
            <person name="Peterson D.G."/>
            <person name="Frelichowski J.E."/>
            <person name="Scheffler J.A."/>
            <person name="Scheffler B.E."/>
            <person name="Wendel J.F."/>
        </authorList>
    </citation>
    <scope>NUCLEOTIDE SEQUENCE [LARGE SCALE GENOMIC DNA]</scope>
    <source>
        <strain evidence="1">57</strain>
        <tissue evidence="1">Leaf</tissue>
    </source>
</reference>
<sequence length="17" mass="1943">MNEIIVVVNQVFLKPLS</sequence>
<keyword evidence="2" id="KW-1185">Reference proteome</keyword>
<dbReference type="EMBL" id="JABFAB010000007">
    <property type="protein sequence ID" value="MBA0652593.1"/>
    <property type="molecule type" value="Genomic_DNA"/>
</dbReference>
<dbReference type="OrthoDB" id="1849581at2759"/>
<proteinExistence type="predicted"/>
<dbReference type="Proteomes" id="UP000593573">
    <property type="component" value="Unassembled WGS sequence"/>
</dbReference>
<evidence type="ECO:0000313" key="1">
    <source>
        <dbReference type="EMBL" id="MBA0652593.1"/>
    </source>
</evidence>
<protein>
    <submittedName>
        <fullName evidence="1">Uncharacterized protein</fullName>
    </submittedName>
</protein>
<evidence type="ECO:0000313" key="2">
    <source>
        <dbReference type="Proteomes" id="UP000593573"/>
    </source>
</evidence>
<dbReference type="AlphaFoldDB" id="A0A7J8UQ97"/>
<name>A0A7J8UQ97_9ROSI</name>
<organism evidence="1 2">
    <name type="scientific">Gossypium klotzschianum</name>
    <dbReference type="NCBI Taxonomy" id="34286"/>
    <lineage>
        <taxon>Eukaryota</taxon>
        <taxon>Viridiplantae</taxon>
        <taxon>Streptophyta</taxon>
        <taxon>Embryophyta</taxon>
        <taxon>Tracheophyta</taxon>
        <taxon>Spermatophyta</taxon>
        <taxon>Magnoliopsida</taxon>
        <taxon>eudicotyledons</taxon>
        <taxon>Gunneridae</taxon>
        <taxon>Pentapetalae</taxon>
        <taxon>rosids</taxon>
        <taxon>malvids</taxon>
        <taxon>Malvales</taxon>
        <taxon>Malvaceae</taxon>
        <taxon>Malvoideae</taxon>
        <taxon>Gossypium</taxon>
    </lineage>
</organism>
<accession>A0A7J8UQ97</accession>
<gene>
    <name evidence="1" type="ORF">Goklo_019843</name>
</gene>
<comment type="caution">
    <text evidence="1">The sequence shown here is derived from an EMBL/GenBank/DDBJ whole genome shotgun (WGS) entry which is preliminary data.</text>
</comment>